<keyword evidence="1" id="KW-1133">Transmembrane helix</keyword>
<evidence type="ECO:0000313" key="2">
    <source>
        <dbReference type="EMBL" id="KAI9169031.1"/>
    </source>
</evidence>
<proteinExistence type="predicted"/>
<feature type="transmembrane region" description="Helical" evidence="1">
    <location>
        <begin position="25"/>
        <end position="46"/>
    </location>
</feature>
<reference evidence="2" key="2">
    <citation type="submission" date="2023-02" db="EMBL/GenBank/DDBJ databases">
        <authorList>
            <person name="Swenson N.G."/>
            <person name="Wegrzyn J.L."/>
            <person name="Mcevoy S.L."/>
        </authorList>
    </citation>
    <scope>NUCLEOTIDE SEQUENCE</scope>
    <source>
        <strain evidence="2">91603</strain>
        <tissue evidence="2">Leaf</tissue>
    </source>
</reference>
<reference evidence="2" key="1">
    <citation type="journal article" date="2022" name="Plant J.">
        <title>Strategies of tolerance reflected in two North American maple genomes.</title>
        <authorList>
            <person name="McEvoy S.L."/>
            <person name="Sezen U.U."/>
            <person name="Trouern-Trend A."/>
            <person name="McMahon S.M."/>
            <person name="Schaberg P.G."/>
            <person name="Yang J."/>
            <person name="Wegrzyn J.L."/>
            <person name="Swenson N.G."/>
        </authorList>
    </citation>
    <scope>NUCLEOTIDE SEQUENCE</scope>
    <source>
        <strain evidence="2">91603</strain>
    </source>
</reference>
<comment type="caution">
    <text evidence="2">The sequence shown here is derived from an EMBL/GenBank/DDBJ whole genome shotgun (WGS) entry which is preliminary data.</text>
</comment>
<dbReference type="AlphaFoldDB" id="A0AAD5ILF8"/>
<organism evidence="2 3">
    <name type="scientific">Acer negundo</name>
    <name type="common">Box elder</name>
    <dbReference type="NCBI Taxonomy" id="4023"/>
    <lineage>
        <taxon>Eukaryota</taxon>
        <taxon>Viridiplantae</taxon>
        <taxon>Streptophyta</taxon>
        <taxon>Embryophyta</taxon>
        <taxon>Tracheophyta</taxon>
        <taxon>Spermatophyta</taxon>
        <taxon>Magnoliopsida</taxon>
        <taxon>eudicotyledons</taxon>
        <taxon>Gunneridae</taxon>
        <taxon>Pentapetalae</taxon>
        <taxon>rosids</taxon>
        <taxon>malvids</taxon>
        <taxon>Sapindales</taxon>
        <taxon>Sapindaceae</taxon>
        <taxon>Hippocastanoideae</taxon>
        <taxon>Acereae</taxon>
        <taxon>Acer</taxon>
    </lineage>
</organism>
<accession>A0AAD5ILF8</accession>
<name>A0AAD5ILF8_ACENE</name>
<dbReference type="Proteomes" id="UP001064489">
    <property type="component" value="Chromosome 7"/>
</dbReference>
<keyword evidence="1" id="KW-0812">Transmembrane</keyword>
<sequence>MVIARLPELWTAWKGGLLRLGVCQFSFQMLMIAIIVYADFLVLVLVHSNCRPCRIETEKNEGDVAKLVEDGPLESAAIQSEETPSGVDVEKE</sequence>
<gene>
    <name evidence="2" type="ORF">LWI28_005782</name>
</gene>
<keyword evidence="1" id="KW-0472">Membrane</keyword>
<dbReference type="EMBL" id="JAJSOW010000104">
    <property type="protein sequence ID" value="KAI9169031.1"/>
    <property type="molecule type" value="Genomic_DNA"/>
</dbReference>
<evidence type="ECO:0000256" key="1">
    <source>
        <dbReference type="SAM" id="Phobius"/>
    </source>
</evidence>
<evidence type="ECO:0000313" key="3">
    <source>
        <dbReference type="Proteomes" id="UP001064489"/>
    </source>
</evidence>
<keyword evidence="3" id="KW-1185">Reference proteome</keyword>
<protein>
    <submittedName>
        <fullName evidence="2">Uncharacterized protein</fullName>
    </submittedName>
</protein>